<comment type="similarity">
    <text evidence="1">Belongs to the thioredoxin family.</text>
</comment>
<dbReference type="InterPro" id="IPR036249">
    <property type="entry name" value="Thioredoxin-like_sf"/>
</dbReference>
<dbReference type="KEGG" id="ovi:T265_07758"/>
<dbReference type="PROSITE" id="PS00194">
    <property type="entry name" value="THIOREDOXIN_1"/>
    <property type="match status" value="1"/>
</dbReference>
<protein>
    <recommendedName>
        <fullName evidence="1">Thioredoxin</fullName>
    </recommendedName>
</protein>
<dbReference type="FunFam" id="3.40.30.10:FF:000245">
    <property type="entry name" value="Thioredoxin"/>
    <property type="match status" value="1"/>
</dbReference>
<organism evidence="2 3">
    <name type="scientific">Opisthorchis viverrini</name>
    <name type="common">Southeast Asian liver fluke</name>
    <dbReference type="NCBI Taxonomy" id="6198"/>
    <lineage>
        <taxon>Eukaryota</taxon>
        <taxon>Metazoa</taxon>
        <taxon>Spiralia</taxon>
        <taxon>Lophotrochozoa</taxon>
        <taxon>Platyhelminthes</taxon>
        <taxon>Trematoda</taxon>
        <taxon>Digenea</taxon>
        <taxon>Opisthorchiida</taxon>
        <taxon>Opisthorchiata</taxon>
        <taxon>Opisthorchiidae</taxon>
        <taxon>Opisthorchis</taxon>
    </lineage>
</organism>
<proteinExistence type="inferred from homology"/>
<reference evidence="2 3" key="1">
    <citation type="submission" date="2013-11" db="EMBL/GenBank/DDBJ databases">
        <title>Opisthorchis viverrini - life in the bile duct.</title>
        <authorList>
            <person name="Young N.D."/>
            <person name="Nagarajan N."/>
            <person name="Lin S.J."/>
            <person name="Korhonen P.K."/>
            <person name="Jex A.R."/>
            <person name="Hall R.S."/>
            <person name="Safavi-Hemami H."/>
            <person name="Kaewkong W."/>
            <person name="Bertrand D."/>
            <person name="Gao S."/>
            <person name="Seet Q."/>
            <person name="Wongkham S."/>
            <person name="Teh B.T."/>
            <person name="Wongkham C."/>
            <person name="Intapan P.M."/>
            <person name="Maleewong W."/>
            <person name="Yang X."/>
            <person name="Hu M."/>
            <person name="Wang Z."/>
            <person name="Hofmann A."/>
            <person name="Sternberg P.W."/>
            <person name="Tan P."/>
            <person name="Wang J."/>
            <person name="Gasser R.B."/>
        </authorList>
    </citation>
    <scope>NUCLEOTIDE SEQUENCE [LARGE SCALE GENOMIC DNA]</scope>
</reference>
<dbReference type="InterPro" id="IPR013766">
    <property type="entry name" value="Thioredoxin_domain"/>
</dbReference>
<keyword evidence="3" id="KW-1185">Reference proteome</keyword>
<dbReference type="STRING" id="6198.A0A074ZG27"/>
<evidence type="ECO:0000313" key="2">
    <source>
        <dbReference type="EMBL" id="KER24612.1"/>
    </source>
</evidence>
<dbReference type="PIRSF" id="PIRSF000077">
    <property type="entry name" value="Thioredoxin"/>
    <property type="match status" value="1"/>
</dbReference>
<accession>A0A074ZG27</accession>
<dbReference type="Proteomes" id="UP000054324">
    <property type="component" value="Unassembled WGS sequence"/>
</dbReference>
<name>A0A074ZG27_OPIVI</name>
<dbReference type="SUPFAM" id="SSF52833">
    <property type="entry name" value="Thioredoxin-like"/>
    <property type="match status" value="1"/>
</dbReference>
<dbReference type="EMBL" id="KL596803">
    <property type="protein sequence ID" value="KER24612.1"/>
    <property type="molecule type" value="Genomic_DNA"/>
</dbReference>
<dbReference type="InterPro" id="IPR017937">
    <property type="entry name" value="Thioredoxin_CS"/>
</dbReference>
<dbReference type="OrthoDB" id="2121326at2759"/>
<dbReference type="PROSITE" id="PS51352">
    <property type="entry name" value="THIOREDOXIN_2"/>
    <property type="match status" value="1"/>
</dbReference>
<sequence>MVKQICTKAELNKEVSGNSGKLVVIDFYAEWCGPCRAIAPKVASMAEEFKDVVFLKVNVDVGEELSKAYCITCMPTFVFLKGGEKVDSFSGADEKKLLEMVKKHK</sequence>
<dbReference type="CTD" id="20321937"/>
<evidence type="ECO:0000256" key="1">
    <source>
        <dbReference type="PIRNR" id="PIRNR000077"/>
    </source>
</evidence>
<dbReference type="PRINTS" id="PR00421">
    <property type="entry name" value="THIOREDOXIN"/>
</dbReference>
<gene>
    <name evidence="2" type="ORF">T265_07758</name>
</gene>
<dbReference type="AlphaFoldDB" id="A0A074ZG27"/>
<dbReference type="Pfam" id="PF00085">
    <property type="entry name" value="Thioredoxin"/>
    <property type="match status" value="1"/>
</dbReference>
<dbReference type="InterPro" id="IPR005746">
    <property type="entry name" value="Thioredoxin"/>
</dbReference>
<dbReference type="PANTHER" id="PTHR46115">
    <property type="entry name" value="THIOREDOXIN-LIKE PROTEIN 1"/>
    <property type="match status" value="1"/>
</dbReference>
<dbReference type="RefSeq" id="XP_009171627.1">
    <property type="nucleotide sequence ID" value="XM_009173363.1"/>
</dbReference>
<evidence type="ECO:0000313" key="3">
    <source>
        <dbReference type="Proteomes" id="UP000054324"/>
    </source>
</evidence>
<dbReference type="Gene3D" id="3.40.30.10">
    <property type="entry name" value="Glutaredoxin"/>
    <property type="match status" value="1"/>
</dbReference>
<dbReference type="CDD" id="cd02947">
    <property type="entry name" value="TRX_family"/>
    <property type="match status" value="1"/>
</dbReference>
<dbReference type="GO" id="GO:0015035">
    <property type="term" value="F:protein-disulfide reductase activity"/>
    <property type="evidence" value="ECO:0007669"/>
    <property type="project" value="InterPro"/>
</dbReference>
<dbReference type="GeneID" id="20321937"/>